<dbReference type="InterPro" id="IPR054314">
    <property type="entry name" value="Gins51_C"/>
</dbReference>
<evidence type="ECO:0000313" key="2">
    <source>
        <dbReference type="EMBL" id="UYP45268.1"/>
    </source>
</evidence>
<gene>
    <name evidence="2" type="ORF">NEF87_001553</name>
</gene>
<name>A0ABY6HP22_9ARCH</name>
<evidence type="ECO:0000313" key="3">
    <source>
        <dbReference type="Proteomes" id="UP001208689"/>
    </source>
</evidence>
<dbReference type="EMBL" id="CP104013">
    <property type="protein sequence ID" value="UYP45268.1"/>
    <property type="molecule type" value="Genomic_DNA"/>
</dbReference>
<feature type="domain" description="Gins51 C-terminal" evidence="1">
    <location>
        <begin position="258"/>
        <end position="302"/>
    </location>
</feature>
<evidence type="ECO:0000259" key="1">
    <source>
        <dbReference type="Pfam" id="PF22090"/>
    </source>
</evidence>
<dbReference type="Proteomes" id="UP001208689">
    <property type="component" value="Chromosome"/>
</dbReference>
<dbReference type="Pfam" id="PF22090">
    <property type="entry name" value="Gins51_C"/>
    <property type="match status" value="1"/>
</dbReference>
<protein>
    <recommendedName>
        <fullName evidence="1">Gins51 C-terminal domain-containing protein</fullName>
    </recommendedName>
</protein>
<reference evidence="2" key="1">
    <citation type="submission" date="2022-09" db="EMBL/GenBank/DDBJ databases">
        <title>Actin cytoskeleton and complex cell architecture in an #Asgard archaeon.</title>
        <authorList>
            <person name="Ponce Toledo R.I."/>
            <person name="Schleper C."/>
            <person name="Rodrigues Oliveira T."/>
            <person name="Wollweber F."/>
            <person name="Xu J."/>
            <person name="Rittmann S."/>
            <person name="Klingl A."/>
            <person name="Pilhofer M."/>
        </authorList>
    </citation>
    <scope>NUCLEOTIDE SEQUENCE</scope>
    <source>
        <strain evidence="2">B-35</strain>
    </source>
</reference>
<dbReference type="CDD" id="cd21695">
    <property type="entry name" value="GINS_B_archaea_Gins51"/>
    <property type="match status" value="1"/>
</dbReference>
<dbReference type="Gene3D" id="3.40.5.50">
    <property type="match status" value="1"/>
</dbReference>
<accession>A0ABY6HP22</accession>
<keyword evidence="3" id="KW-1185">Reference proteome</keyword>
<organism evidence="2 3">
    <name type="scientific">Candidatus Lokiarchaeum ossiferum</name>
    <dbReference type="NCBI Taxonomy" id="2951803"/>
    <lineage>
        <taxon>Archaea</taxon>
        <taxon>Promethearchaeati</taxon>
        <taxon>Promethearchaeota</taxon>
        <taxon>Promethearchaeia</taxon>
        <taxon>Promethearchaeales</taxon>
        <taxon>Promethearchaeaceae</taxon>
        <taxon>Candidatus Lokiarchaeum</taxon>
    </lineage>
</organism>
<proteinExistence type="predicted"/>
<sequence length="306" mass="35190">MDSQTQDKIYVNLVKYWRLSYRSQNIIQIPNNDKFIPNIRALVVSIKNQLENSSDKLIQEIFFKTLENINFMVKDLLDARLDRIILRCRRQKKIKEEFLLPEEIDFYRGLFTSFRGYKASRNMVLDDLLTPQNKAFPKNFSSSDDLSLSDSTLVELNQKISSVTQNSDDNVQEEVVLSNMESSSKLIAPNSSLGNSGEEKMDIPEEFPYDLNLEDELLDEDTPPAEILDELDLVLSRKNDHSVARVSPQEYKSIQYTTVRILSDISPIVGVDLEIYGPLNKEDVIFLPQKNADILIEENLASMLEI</sequence>